<keyword evidence="4" id="KW-1185">Reference proteome</keyword>
<accession>A0A927M135</accession>
<feature type="transmembrane region" description="Helical" evidence="2">
    <location>
        <begin position="18"/>
        <end position="39"/>
    </location>
</feature>
<sequence length="117" mass="12235">MDPVVVLVDRLSGLLPGWLYLAAGALLAVEVGLLAGLWLGRRLRARSAVIGYDASGPPPSPSVPTPVPVPAPLRRRRLRRRSGSPLGQPHRPAGPGTRRPFPVGRGTTGRSVPGSGD</sequence>
<evidence type="ECO:0000313" key="4">
    <source>
        <dbReference type="Proteomes" id="UP000649753"/>
    </source>
</evidence>
<dbReference type="EMBL" id="JADBEB010000001">
    <property type="protein sequence ID" value="MBE1484781.1"/>
    <property type="molecule type" value="Genomic_DNA"/>
</dbReference>
<reference evidence="3" key="1">
    <citation type="submission" date="2020-10" db="EMBL/GenBank/DDBJ databases">
        <title>Sequencing the genomes of 1000 actinobacteria strains.</title>
        <authorList>
            <person name="Klenk H.-P."/>
        </authorList>
    </citation>
    <scope>NUCLEOTIDE SEQUENCE</scope>
    <source>
        <strain evidence="3">DSM 46832</strain>
    </source>
</reference>
<feature type="compositionally biased region" description="Pro residues" evidence="1">
    <location>
        <begin position="56"/>
        <end position="71"/>
    </location>
</feature>
<keyword evidence="2" id="KW-0812">Transmembrane</keyword>
<feature type="compositionally biased region" description="Basic residues" evidence="1">
    <location>
        <begin position="73"/>
        <end position="82"/>
    </location>
</feature>
<dbReference type="RefSeq" id="WP_192765087.1">
    <property type="nucleotide sequence ID" value="NZ_JADBEB010000001.1"/>
</dbReference>
<organism evidence="3 4">
    <name type="scientific">Plantactinospora soyae</name>
    <dbReference type="NCBI Taxonomy" id="1544732"/>
    <lineage>
        <taxon>Bacteria</taxon>
        <taxon>Bacillati</taxon>
        <taxon>Actinomycetota</taxon>
        <taxon>Actinomycetes</taxon>
        <taxon>Micromonosporales</taxon>
        <taxon>Micromonosporaceae</taxon>
        <taxon>Plantactinospora</taxon>
    </lineage>
</organism>
<feature type="region of interest" description="Disordered" evidence="1">
    <location>
        <begin position="52"/>
        <end position="117"/>
    </location>
</feature>
<evidence type="ECO:0000256" key="2">
    <source>
        <dbReference type="SAM" id="Phobius"/>
    </source>
</evidence>
<proteinExistence type="predicted"/>
<protein>
    <submittedName>
        <fullName evidence="3">Uncharacterized protein</fullName>
    </submittedName>
</protein>
<evidence type="ECO:0000256" key="1">
    <source>
        <dbReference type="SAM" id="MobiDB-lite"/>
    </source>
</evidence>
<evidence type="ECO:0000313" key="3">
    <source>
        <dbReference type="EMBL" id="MBE1484781.1"/>
    </source>
</evidence>
<name>A0A927M135_9ACTN</name>
<dbReference type="Proteomes" id="UP000649753">
    <property type="component" value="Unassembled WGS sequence"/>
</dbReference>
<dbReference type="AlphaFoldDB" id="A0A927M135"/>
<keyword evidence="2" id="KW-1133">Transmembrane helix</keyword>
<comment type="caution">
    <text evidence="3">The sequence shown here is derived from an EMBL/GenBank/DDBJ whole genome shotgun (WGS) entry which is preliminary data.</text>
</comment>
<gene>
    <name evidence="3" type="ORF">H4W31_000419</name>
</gene>
<keyword evidence="2" id="KW-0472">Membrane</keyword>